<reference evidence="4 5" key="1">
    <citation type="submission" date="2019-11" db="EMBL/GenBank/DDBJ databases">
        <title>Genome analysis of Rhizobacterium cereale a novel genus and species isolated from maize roots in North Spain.</title>
        <authorList>
            <person name="Menendez E."/>
            <person name="Flores-Felix J.D."/>
            <person name="Ramirez-Bahena M.-H."/>
            <person name="Igual J.M."/>
            <person name="Garcia-Fraile P."/>
            <person name="Peix A."/>
            <person name="Velazquez E."/>
        </authorList>
    </citation>
    <scope>NUCLEOTIDE SEQUENCE [LARGE SCALE GENOMIC DNA]</scope>
    <source>
        <strain evidence="4 5">RZME27</strain>
    </source>
</reference>
<feature type="domain" description="EAL" evidence="2">
    <location>
        <begin position="337"/>
        <end position="588"/>
    </location>
</feature>
<dbReference type="PROSITE" id="PS50883">
    <property type="entry name" value="EAL"/>
    <property type="match status" value="1"/>
</dbReference>
<dbReference type="SUPFAM" id="SSF141868">
    <property type="entry name" value="EAL domain-like"/>
    <property type="match status" value="1"/>
</dbReference>
<dbReference type="InterPro" id="IPR035919">
    <property type="entry name" value="EAL_sf"/>
</dbReference>
<protein>
    <submittedName>
        <fullName evidence="4">EAL domain-containing protein</fullName>
    </submittedName>
</protein>
<dbReference type="CDD" id="cd01949">
    <property type="entry name" value="GGDEF"/>
    <property type="match status" value="1"/>
</dbReference>
<evidence type="ECO:0000256" key="1">
    <source>
        <dbReference type="SAM" id="Coils"/>
    </source>
</evidence>
<dbReference type="InterPro" id="IPR043128">
    <property type="entry name" value="Rev_trsase/Diguanyl_cyclase"/>
</dbReference>
<accession>A0A6A8A8V2</accession>
<dbReference type="InterPro" id="IPR052155">
    <property type="entry name" value="Biofilm_reg_signaling"/>
</dbReference>
<dbReference type="InterPro" id="IPR029787">
    <property type="entry name" value="Nucleotide_cyclase"/>
</dbReference>
<sequence length="598" mass="67146">MSGTAVAKKTSSDSDYRDLIRRLELALDASQMGVWEHNLARDELLWDAQMHRLYHTGRTARQVSSDAWQKAIHPEDMQKANADFERAITSRGRYDSQFRIVLPDGEIRHLRSRGHYYVNDTGEPSVIGAEWDITDDVVLHHALQTQKTQLEERARELADSYAEIEHAAQHDYLTGLPNRNFFDARLRTLQADGRYRSLAVMHLDLDRFKQINDSNGHAAGDHVLRVASSRIIGAAPTNAVAARTGGDEFVIVLTDFSSVEELERIARRMQKALSEPVTFGNDILRSGVSIGIGYTLDARPGANLLTESDVALYQAKRLGRNRIAFFDPVLKDELLARRTLSAELQGALERHEVVPHYQVQIDARTGTITGLEALVRWNHPVRGLLSPFEFLPIAQEAGLANTIDATVLDRVLEDRERWRENGICVPRIAVNVSATRLHDAELLAELERRNTDFHGIAFELVETIFLDESSDEILDRIRALRALGIDIEIDDFGSGHASLLGLVKIRPDRLKIDRNLVKDVVVSVEQRRVLKSIIQIAQALKVGVIAEGIETKQHAEALRRLGCDVFQGYHFGRPEPADAVARRLQPENTARIEKAAGR</sequence>
<dbReference type="InterPro" id="IPR000160">
    <property type="entry name" value="GGDEF_dom"/>
</dbReference>
<feature type="coiled-coil region" evidence="1">
    <location>
        <begin position="140"/>
        <end position="167"/>
    </location>
</feature>
<proteinExistence type="predicted"/>
<name>A0A6A8A8V2_9HYPH</name>
<dbReference type="PANTHER" id="PTHR44757">
    <property type="entry name" value="DIGUANYLATE CYCLASE DGCP"/>
    <property type="match status" value="1"/>
</dbReference>
<evidence type="ECO:0000259" key="3">
    <source>
        <dbReference type="PROSITE" id="PS50887"/>
    </source>
</evidence>
<dbReference type="CDD" id="cd01948">
    <property type="entry name" value="EAL"/>
    <property type="match status" value="1"/>
</dbReference>
<evidence type="ECO:0000259" key="2">
    <source>
        <dbReference type="PROSITE" id="PS50883"/>
    </source>
</evidence>
<dbReference type="Gene3D" id="3.20.20.450">
    <property type="entry name" value="EAL domain"/>
    <property type="match status" value="1"/>
</dbReference>
<dbReference type="Gene3D" id="3.30.450.20">
    <property type="entry name" value="PAS domain"/>
    <property type="match status" value="1"/>
</dbReference>
<gene>
    <name evidence="4" type="ORF">GAO09_13880</name>
</gene>
<dbReference type="Gene3D" id="2.10.70.100">
    <property type="match status" value="1"/>
</dbReference>
<organism evidence="4 5">
    <name type="scientific">Endobacterium cereale</name>
    <dbReference type="NCBI Taxonomy" id="2663029"/>
    <lineage>
        <taxon>Bacteria</taxon>
        <taxon>Pseudomonadati</taxon>
        <taxon>Pseudomonadota</taxon>
        <taxon>Alphaproteobacteria</taxon>
        <taxon>Hyphomicrobiales</taxon>
        <taxon>Rhizobiaceae</taxon>
        <taxon>Endobacterium</taxon>
    </lineage>
</organism>
<dbReference type="InterPro" id="IPR035965">
    <property type="entry name" value="PAS-like_dom_sf"/>
</dbReference>
<dbReference type="SMART" id="SM00052">
    <property type="entry name" value="EAL"/>
    <property type="match status" value="1"/>
</dbReference>
<dbReference type="SUPFAM" id="SSF55785">
    <property type="entry name" value="PYP-like sensor domain (PAS domain)"/>
    <property type="match status" value="1"/>
</dbReference>
<dbReference type="Pfam" id="PF00563">
    <property type="entry name" value="EAL"/>
    <property type="match status" value="1"/>
</dbReference>
<dbReference type="SMART" id="SM00091">
    <property type="entry name" value="PAS"/>
    <property type="match status" value="1"/>
</dbReference>
<dbReference type="InterPro" id="IPR000014">
    <property type="entry name" value="PAS"/>
</dbReference>
<dbReference type="EMBL" id="WIXI01000044">
    <property type="protein sequence ID" value="MQY47124.1"/>
    <property type="molecule type" value="Genomic_DNA"/>
</dbReference>
<keyword evidence="5" id="KW-1185">Reference proteome</keyword>
<evidence type="ECO:0000313" key="4">
    <source>
        <dbReference type="EMBL" id="MQY47124.1"/>
    </source>
</evidence>
<dbReference type="Proteomes" id="UP000435138">
    <property type="component" value="Unassembled WGS sequence"/>
</dbReference>
<dbReference type="CDD" id="cd00130">
    <property type="entry name" value="PAS"/>
    <property type="match status" value="1"/>
</dbReference>
<comment type="caution">
    <text evidence="4">The sequence shown here is derived from an EMBL/GenBank/DDBJ whole genome shotgun (WGS) entry which is preliminary data.</text>
</comment>
<dbReference type="InterPro" id="IPR013655">
    <property type="entry name" value="PAS_fold_3"/>
</dbReference>
<dbReference type="PANTHER" id="PTHR44757:SF2">
    <property type="entry name" value="BIOFILM ARCHITECTURE MAINTENANCE PROTEIN MBAA"/>
    <property type="match status" value="1"/>
</dbReference>
<dbReference type="NCBIfam" id="TIGR00254">
    <property type="entry name" value="GGDEF"/>
    <property type="match status" value="1"/>
</dbReference>
<dbReference type="PROSITE" id="PS50887">
    <property type="entry name" value="GGDEF"/>
    <property type="match status" value="1"/>
</dbReference>
<dbReference type="SMART" id="SM00267">
    <property type="entry name" value="GGDEF"/>
    <property type="match status" value="1"/>
</dbReference>
<dbReference type="InterPro" id="IPR001633">
    <property type="entry name" value="EAL_dom"/>
</dbReference>
<evidence type="ECO:0000313" key="5">
    <source>
        <dbReference type="Proteomes" id="UP000435138"/>
    </source>
</evidence>
<keyword evidence="1" id="KW-0175">Coiled coil</keyword>
<dbReference type="Gene3D" id="3.30.70.270">
    <property type="match status" value="1"/>
</dbReference>
<dbReference type="SUPFAM" id="SSF55073">
    <property type="entry name" value="Nucleotide cyclase"/>
    <property type="match status" value="1"/>
</dbReference>
<feature type="domain" description="GGDEF" evidence="3">
    <location>
        <begin position="196"/>
        <end position="328"/>
    </location>
</feature>
<dbReference type="AlphaFoldDB" id="A0A6A8A8V2"/>
<dbReference type="Pfam" id="PF08447">
    <property type="entry name" value="PAS_3"/>
    <property type="match status" value="1"/>
</dbReference>
<dbReference type="Pfam" id="PF00990">
    <property type="entry name" value="GGDEF"/>
    <property type="match status" value="1"/>
</dbReference>